<evidence type="ECO:0000313" key="2">
    <source>
        <dbReference type="EMBL" id="THD76520.1"/>
    </source>
</evidence>
<protein>
    <recommendedName>
        <fullName evidence="4">50S ribosomal protein L35</fullName>
    </recommendedName>
</protein>
<accession>A0A4S3MCW3</accession>
<dbReference type="OrthoDB" id="7875801at2"/>
<sequence>MDSLFVIGLFIAVMAVPSIVSAWSDNEVPRVAAIVLILGGGMMVWAHTHKPGGYHFDEIPHLIYKLVAKII</sequence>
<name>A0A4S3MCW3_9RHOB</name>
<keyword evidence="1" id="KW-0472">Membrane</keyword>
<reference evidence="2 3" key="1">
    <citation type="submission" date="2019-04" db="EMBL/GenBank/DDBJ databases">
        <title>Draft genome sequence of Youngimonas vesicularis.</title>
        <authorList>
            <person name="Hameed A."/>
        </authorList>
    </citation>
    <scope>NUCLEOTIDE SEQUENCE [LARGE SCALE GENOMIC DNA]</scope>
    <source>
        <strain evidence="2 3">CC-AMW-E</strain>
    </source>
</reference>
<dbReference type="RefSeq" id="WP_136337463.1">
    <property type="nucleotide sequence ID" value="NZ_SSMD01000001.1"/>
</dbReference>
<keyword evidence="3" id="KW-1185">Reference proteome</keyword>
<dbReference type="AlphaFoldDB" id="A0A4S3MCW3"/>
<evidence type="ECO:0000256" key="1">
    <source>
        <dbReference type="SAM" id="Phobius"/>
    </source>
</evidence>
<comment type="caution">
    <text evidence="2">The sequence shown here is derived from an EMBL/GenBank/DDBJ whole genome shotgun (WGS) entry which is preliminary data.</text>
</comment>
<dbReference type="Proteomes" id="UP000306113">
    <property type="component" value="Unassembled WGS sequence"/>
</dbReference>
<gene>
    <name evidence="2" type="ORF">E7681_01370</name>
</gene>
<evidence type="ECO:0000313" key="3">
    <source>
        <dbReference type="Proteomes" id="UP000306113"/>
    </source>
</evidence>
<feature type="transmembrane region" description="Helical" evidence="1">
    <location>
        <begin position="32"/>
        <end position="48"/>
    </location>
</feature>
<organism evidence="2 3">
    <name type="scientific">Thalassobius vesicularis</name>
    <dbReference type="NCBI Taxonomy" id="1294297"/>
    <lineage>
        <taxon>Bacteria</taxon>
        <taxon>Pseudomonadati</taxon>
        <taxon>Pseudomonadota</taxon>
        <taxon>Alphaproteobacteria</taxon>
        <taxon>Rhodobacterales</taxon>
        <taxon>Roseobacteraceae</taxon>
        <taxon>Thalassovita</taxon>
    </lineage>
</organism>
<proteinExistence type="predicted"/>
<dbReference type="EMBL" id="SSMD01000001">
    <property type="protein sequence ID" value="THD76520.1"/>
    <property type="molecule type" value="Genomic_DNA"/>
</dbReference>
<evidence type="ECO:0008006" key="4">
    <source>
        <dbReference type="Google" id="ProtNLM"/>
    </source>
</evidence>
<keyword evidence="1" id="KW-0812">Transmembrane</keyword>
<keyword evidence="1" id="KW-1133">Transmembrane helix</keyword>